<protein>
    <submittedName>
        <fullName evidence="1">Uncharacterized protein</fullName>
    </submittedName>
</protein>
<accession>A0AAD5RT05</accession>
<comment type="caution">
    <text evidence="1">The sequence shown here is derived from an EMBL/GenBank/DDBJ whole genome shotgun (WGS) entry which is preliminary data.</text>
</comment>
<keyword evidence="2" id="KW-1185">Reference proteome</keyword>
<reference evidence="1" key="1">
    <citation type="submission" date="2022-07" db="EMBL/GenBank/DDBJ databases">
        <title>Draft genome sequence of Zalerion maritima ATCC 34329, a (micro)plastics degrading marine fungus.</title>
        <authorList>
            <person name="Paco A."/>
            <person name="Goncalves M.F.M."/>
            <person name="Rocha-Santos T.A.P."/>
            <person name="Alves A."/>
        </authorList>
    </citation>
    <scope>NUCLEOTIDE SEQUENCE</scope>
    <source>
        <strain evidence="1">ATCC 34329</strain>
    </source>
</reference>
<gene>
    <name evidence="1" type="ORF">MKZ38_010566</name>
</gene>
<dbReference type="EMBL" id="JAKWBI020000094">
    <property type="protein sequence ID" value="KAJ2902982.1"/>
    <property type="molecule type" value="Genomic_DNA"/>
</dbReference>
<proteinExistence type="predicted"/>
<dbReference type="AlphaFoldDB" id="A0AAD5RT05"/>
<sequence>MQKLALHYNPALGNYSIPKSLAEDGEVANLKLISHPALQMCFCINVQMAPKITLEIPIFGVAIHLYKLQSTLVALSSYHGTDWTSIDGGGGELT</sequence>
<dbReference type="Proteomes" id="UP001201980">
    <property type="component" value="Unassembled WGS sequence"/>
</dbReference>
<name>A0AAD5RT05_9PEZI</name>
<organism evidence="1 2">
    <name type="scientific">Zalerion maritima</name>
    <dbReference type="NCBI Taxonomy" id="339359"/>
    <lineage>
        <taxon>Eukaryota</taxon>
        <taxon>Fungi</taxon>
        <taxon>Dikarya</taxon>
        <taxon>Ascomycota</taxon>
        <taxon>Pezizomycotina</taxon>
        <taxon>Sordariomycetes</taxon>
        <taxon>Lulworthiomycetidae</taxon>
        <taxon>Lulworthiales</taxon>
        <taxon>Lulworthiaceae</taxon>
        <taxon>Zalerion</taxon>
    </lineage>
</organism>
<evidence type="ECO:0000313" key="2">
    <source>
        <dbReference type="Proteomes" id="UP001201980"/>
    </source>
</evidence>
<evidence type="ECO:0000313" key="1">
    <source>
        <dbReference type="EMBL" id="KAJ2902982.1"/>
    </source>
</evidence>